<dbReference type="AlphaFoldDB" id="A0A835HC50"/>
<feature type="domain" description="DUF4283" evidence="2">
    <location>
        <begin position="88"/>
        <end position="176"/>
    </location>
</feature>
<dbReference type="PANTHER" id="PTHR31286:SF60">
    <property type="entry name" value="PROTEIN, PUTATIVE-RELATED"/>
    <property type="match status" value="1"/>
</dbReference>
<evidence type="ECO:0000313" key="3">
    <source>
        <dbReference type="EMBL" id="KAF9594178.1"/>
    </source>
</evidence>
<proteinExistence type="predicted"/>
<dbReference type="Proteomes" id="UP000631114">
    <property type="component" value="Unassembled WGS sequence"/>
</dbReference>
<evidence type="ECO:0000313" key="4">
    <source>
        <dbReference type="Proteomes" id="UP000631114"/>
    </source>
</evidence>
<dbReference type="InterPro" id="IPR040256">
    <property type="entry name" value="At4g02000-like"/>
</dbReference>
<evidence type="ECO:0000259" key="2">
    <source>
        <dbReference type="Pfam" id="PF14111"/>
    </source>
</evidence>
<reference evidence="3 4" key="1">
    <citation type="submission" date="2020-10" db="EMBL/GenBank/DDBJ databases">
        <title>The Coptis chinensis genome and diversification of protoberbering-type alkaloids.</title>
        <authorList>
            <person name="Wang B."/>
            <person name="Shu S."/>
            <person name="Song C."/>
            <person name="Liu Y."/>
        </authorList>
    </citation>
    <scope>NUCLEOTIDE SEQUENCE [LARGE SCALE GENOMIC DNA]</scope>
    <source>
        <strain evidence="3">HL-2020</strain>
        <tissue evidence="3">Leaf</tissue>
    </source>
</reference>
<protein>
    <recommendedName>
        <fullName evidence="2">DUF4283 domain-containing protein</fullName>
    </recommendedName>
</protein>
<dbReference type="EMBL" id="JADFTS010000008">
    <property type="protein sequence ID" value="KAF9594178.1"/>
    <property type="molecule type" value="Genomic_DNA"/>
</dbReference>
<gene>
    <name evidence="3" type="ORF">IFM89_028835</name>
</gene>
<organism evidence="3 4">
    <name type="scientific">Coptis chinensis</name>
    <dbReference type="NCBI Taxonomy" id="261450"/>
    <lineage>
        <taxon>Eukaryota</taxon>
        <taxon>Viridiplantae</taxon>
        <taxon>Streptophyta</taxon>
        <taxon>Embryophyta</taxon>
        <taxon>Tracheophyta</taxon>
        <taxon>Spermatophyta</taxon>
        <taxon>Magnoliopsida</taxon>
        <taxon>Ranunculales</taxon>
        <taxon>Ranunculaceae</taxon>
        <taxon>Coptidoideae</taxon>
        <taxon>Coptis</taxon>
    </lineage>
</organism>
<sequence>MDISEFERTPLARARIAEERVLATASPLLAPNQVENQAQRSTVSFADKVSGDQPQHLDGEDLPIPEIKGNMPSIKLPKKAVERGRIYCKYYLVGQLDLQKIKLDDVHSIAADKWNPQSDWKIIPLGKGFFIIRGKGFFIIRLTSETDWRRIWGGGPWRFGEQTLRLSKWTPDFDPNVHIKTKALIQIKFPKLGQQYWDYEILMSMGKTIGYPIGVDKHTLERDYGFYVSVLVDVDISKPIPTQIWVEKEEGISFVQDNEVVKMPKYCGHCKSVGHLVTECRVLRRNTRMEETAKEAVILGPIPVARKLNKKRRRNKDKQNAGPSGTKDSTGDYISAPSIATQPTAIDVEAVNTQVNAIVNDENNVGEQVLQEAQATHMISEAA</sequence>
<dbReference type="OrthoDB" id="1750606at2759"/>
<keyword evidence="4" id="KW-1185">Reference proteome</keyword>
<dbReference type="InterPro" id="IPR025558">
    <property type="entry name" value="DUF4283"/>
</dbReference>
<name>A0A835HC50_9MAGN</name>
<dbReference type="PANTHER" id="PTHR31286">
    <property type="entry name" value="GLYCINE-RICH CELL WALL STRUCTURAL PROTEIN 1.8-LIKE"/>
    <property type="match status" value="1"/>
</dbReference>
<feature type="region of interest" description="Disordered" evidence="1">
    <location>
        <begin position="308"/>
        <end position="336"/>
    </location>
</feature>
<evidence type="ECO:0000256" key="1">
    <source>
        <dbReference type="SAM" id="MobiDB-lite"/>
    </source>
</evidence>
<dbReference type="Pfam" id="PF14111">
    <property type="entry name" value="DUF4283"/>
    <property type="match status" value="1"/>
</dbReference>
<comment type="caution">
    <text evidence="3">The sequence shown here is derived from an EMBL/GenBank/DDBJ whole genome shotgun (WGS) entry which is preliminary data.</text>
</comment>
<accession>A0A835HC50</accession>